<dbReference type="EMBL" id="JABBGM010000006">
    <property type="protein sequence ID" value="NML94951.1"/>
    <property type="molecule type" value="Genomic_DNA"/>
</dbReference>
<dbReference type="Gene3D" id="3.40.50.450">
    <property type="match status" value="1"/>
</dbReference>
<evidence type="ECO:0000313" key="3">
    <source>
        <dbReference type="Proteomes" id="UP000583556"/>
    </source>
</evidence>
<evidence type="ECO:0008006" key="4">
    <source>
        <dbReference type="Google" id="ProtNLM"/>
    </source>
</evidence>
<evidence type="ECO:0000256" key="1">
    <source>
        <dbReference type="SAM" id="Phobius"/>
    </source>
</evidence>
<gene>
    <name evidence="2" type="ORF">HHL27_14850</name>
</gene>
<accession>A0A7Y0BS66</accession>
<keyword evidence="1" id="KW-0472">Membrane</keyword>
<dbReference type="AlphaFoldDB" id="A0A7Y0BS66"/>
<dbReference type="Proteomes" id="UP000583556">
    <property type="component" value="Unassembled WGS sequence"/>
</dbReference>
<keyword evidence="1" id="KW-0812">Transmembrane</keyword>
<feature type="transmembrane region" description="Helical" evidence="1">
    <location>
        <begin position="289"/>
        <end position="309"/>
    </location>
</feature>
<feature type="transmembrane region" description="Helical" evidence="1">
    <location>
        <begin position="437"/>
        <end position="458"/>
    </location>
</feature>
<reference evidence="2 3" key="1">
    <citation type="submission" date="2020-04" db="EMBL/GenBank/DDBJ databases">
        <title>Novosphingobium sp. TW-4 isolated from soil.</title>
        <authorList>
            <person name="Dahal R.H."/>
            <person name="Chaudhary D.K."/>
        </authorList>
    </citation>
    <scope>NUCLEOTIDE SEQUENCE [LARGE SCALE GENOMIC DNA]</scope>
    <source>
        <strain evidence="2 3">TW-4</strain>
    </source>
</reference>
<feature type="transmembrane region" description="Helical" evidence="1">
    <location>
        <begin position="315"/>
        <end position="335"/>
    </location>
</feature>
<keyword evidence="1" id="KW-1133">Transmembrane helix</keyword>
<name>A0A7Y0BS66_9SPHN</name>
<sequence length="563" mass="59115">MAGAALVRIGVTGHRPRLLDQCDPADLRTRITATMRAIAAQLGPDAAITVVSCGAAGADQLAARCALDLGWRHELVIPFAPADFALDFAEGAERAQFDATLAGAAHTFALDGARTDADAAAQAYERAGRVMLAQSDIVIAIWNGGPAAGIGGTGQIVAEAVGDGIPVVHLPTTAAAAPVLLWGSGGESDAGGDTLQTVARLPLERIGDVLRALPGVASAPAPQGSDAMGLRARLLAVPYRLMLSLTGARDPGAAGAAHAELPLAPEIAEAFSRADRTASAAGSAFRGAYVANFTLAAAAVLVALSGLLFPVGFKPVLLASELALIGCILAITRIGTREDWHRRWMESRQLAERLRCLGLAARLGELGLRAHGARTAADVQASARAVARAVGLPDVRVDRPWLEGVRGDLLSLMASQRAYFARESRTMHRLDHRLHRVGLLLFAATALVCAAFLGWEALLGLHLVQMDEEALHHAAVWVTVATAAFPALGAALHGIRMQGDFAGVADRSHTTERDLARLEQAILAEPVEFDRLLLRVRRVTALLTDDLDSWTHAYRGRPLVLPG</sequence>
<dbReference type="SUPFAM" id="SSF102405">
    <property type="entry name" value="MCP/YpsA-like"/>
    <property type="match status" value="1"/>
</dbReference>
<evidence type="ECO:0000313" key="2">
    <source>
        <dbReference type="EMBL" id="NML94951.1"/>
    </source>
</evidence>
<dbReference type="RefSeq" id="WP_169494222.1">
    <property type="nucleotide sequence ID" value="NZ_JABBGM010000006.1"/>
</dbReference>
<protein>
    <recommendedName>
        <fullName evidence="4">SMODS and SLOG-associating 2TM effector domain-containing protein</fullName>
    </recommendedName>
</protein>
<feature type="transmembrane region" description="Helical" evidence="1">
    <location>
        <begin position="470"/>
        <end position="492"/>
    </location>
</feature>
<keyword evidence="3" id="KW-1185">Reference proteome</keyword>
<organism evidence="2 3">
    <name type="scientific">Novosphingobium olei</name>
    <dbReference type="NCBI Taxonomy" id="2728851"/>
    <lineage>
        <taxon>Bacteria</taxon>
        <taxon>Pseudomonadati</taxon>
        <taxon>Pseudomonadota</taxon>
        <taxon>Alphaproteobacteria</taxon>
        <taxon>Sphingomonadales</taxon>
        <taxon>Sphingomonadaceae</taxon>
        <taxon>Novosphingobium</taxon>
    </lineage>
</organism>
<comment type="caution">
    <text evidence="2">The sequence shown here is derived from an EMBL/GenBank/DDBJ whole genome shotgun (WGS) entry which is preliminary data.</text>
</comment>
<proteinExistence type="predicted"/>